<protein>
    <recommendedName>
        <fullName evidence="4 9">Signal recognition particle subunit SRP72</fullName>
    </recommendedName>
</protein>
<evidence type="ECO:0000256" key="6">
    <source>
        <dbReference type="ARBA" id="ARBA00022824"/>
    </source>
</evidence>
<comment type="caution">
    <text evidence="12">The sequence shown here is derived from an EMBL/GenBank/DDBJ whole genome shotgun (WGS) entry which is preliminary data.</text>
</comment>
<evidence type="ECO:0000256" key="10">
    <source>
        <dbReference type="SAM" id="MobiDB-lite"/>
    </source>
</evidence>
<feature type="compositionally biased region" description="Basic residues" evidence="10">
    <location>
        <begin position="567"/>
        <end position="577"/>
    </location>
</feature>
<keyword evidence="6" id="KW-0256">Endoplasmic reticulum</keyword>
<dbReference type="GO" id="GO:0008312">
    <property type="term" value="F:7S RNA binding"/>
    <property type="evidence" value="ECO:0007669"/>
    <property type="project" value="InterPro"/>
</dbReference>
<proteinExistence type="inferred from homology"/>
<keyword evidence="5 9" id="KW-0963">Cytoplasm</keyword>
<dbReference type="GO" id="GO:0043022">
    <property type="term" value="F:ribosome binding"/>
    <property type="evidence" value="ECO:0007669"/>
    <property type="project" value="TreeGrafter"/>
</dbReference>
<evidence type="ECO:0000256" key="4">
    <source>
        <dbReference type="ARBA" id="ARBA00018350"/>
    </source>
</evidence>
<evidence type="ECO:0000256" key="5">
    <source>
        <dbReference type="ARBA" id="ARBA00022490"/>
    </source>
</evidence>
<feature type="compositionally biased region" description="Basic residues" evidence="10">
    <location>
        <begin position="600"/>
        <end position="609"/>
    </location>
</feature>
<evidence type="ECO:0000256" key="9">
    <source>
        <dbReference type="PIRNR" id="PIRNR038922"/>
    </source>
</evidence>
<dbReference type="SUPFAM" id="SSF48452">
    <property type="entry name" value="TPR-like"/>
    <property type="match status" value="1"/>
</dbReference>
<evidence type="ECO:0000256" key="3">
    <source>
        <dbReference type="ARBA" id="ARBA00007676"/>
    </source>
</evidence>
<dbReference type="PIRSF" id="PIRSF038922">
    <property type="entry name" value="SRP72"/>
    <property type="match status" value="1"/>
</dbReference>
<keyword evidence="8 9" id="KW-0687">Ribonucleoprotein</keyword>
<feature type="compositionally biased region" description="Basic and acidic residues" evidence="10">
    <location>
        <begin position="556"/>
        <end position="566"/>
    </location>
</feature>
<reference evidence="12" key="1">
    <citation type="submission" date="2023-10" db="EMBL/GenBank/DDBJ databases">
        <authorList>
            <person name="Hackl T."/>
        </authorList>
    </citation>
    <scope>NUCLEOTIDE SEQUENCE</scope>
</reference>
<dbReference type="InterPro" id="IPR031545">
    <property type="entry name" value="SRP72_TPR-like"/>
</dbReference>
<evidence type="ECO:0000256" key="2">
    <source>
        <dbReference type="ARBA" id="ARBA00004496"/>
    </source>
</evidence>
<dbReference type="Pfam" id="PF08492">
    <property type="entry name" value="SRP72"/>
    <property type="match status" value="1"/>
</dbReference>
<dbReference type="EMBL" id="CAUWAG010000010">
    <property type="protein sequence ID" value="CAJ2507984.1"/>
    <property type="molecule type" value="Genomic_DNA"/>
</dbReference>
<gene>
    <name evidence="12" type="ORF">KHLLAP_LOCUS8452</name>
</gene>
<evidence type="ECO:0000313" key="12">
    <source>
        <dbReference type="EMBL" id="CAJ2507984.1"/>
    </source>
</evidence>
<evidence type="ECO:0000256" key="7">
    <source>
        <dbReference type="ARBA" id="ARBA00023135"/>
    </source>
</evidence>
<dbReference type="PANTHER" id="PTHR14094">
    <property type="entry name" value="SIGNAL RECOGNITION PARTICLE 72"/>
    <property type="match status" value="1"/>
</dbReference>
<dbReference type="Pfam" id="PF17004">
    <property type="entry name" value="SRP_TPR_like"/>
    <property type="match status" value="1"/>
</dbReference>
<dbReference type="Gene3D" id="1.25.40.10">
    <property type="entry name" value="Tetratricopeptide repeat domain"/>
    <property type="match status" value="1"/>
</dbReference>
<dbReference type="AlphaFoldDB" id="A0AAI8VN61"/>
<evidence type="ECO:0000256" key="1">
    <source>
        <dbReference type="ARBA" id="ARBA00004240"/>
    </source>
</evidence>
<evidence type="ECO:0000256" key="8">
    <source>
        <dbReference type="ARBA" id="ARBA00023274"/>
    </source>
</evidence>
<evidence type="ECO:0000313" key="13">
    <source>
        <dbReference type="Proteomes" id="UP001295740"/>
    </source>
</evidence>
<dbReference type="GO" id="GO:0006614">
    <property type="term" value="P:SRP-dependent cotranslational protein targeting to membrane"/>
    <property type="evidence" value="ECO:0007669"/>
    <property type="project" value="UniProtKB-UniRule"/>
</dbReference>
<dbReference type="InterPro" id="IPR011990">
    <property type="entry name" value="TPR-like_helical_dom_sf"/>
</dbReference>
<comment type="function">
    <text evidence="9">Component of the signal recognition particle (SRP) complex, a ribonucleoprotein complex that mediates the cotranslational targeting of secretory and membrane proteins to the endoplasmic reticulum (ER).</text>
</comment>
<comment type="subcellular location">
    <subcellularLocation>
        <location evidence="2 9">Cytoplasm</location>
    </subcellularLocation>
    <subcellularLocation>
        <location evidence="1">Endoplasmic reticulum</location>
    </subcellularLocation>
</comment>
<accession>A0AAI8VN61</accession>
<dbReference type="Proteomes" id="UP001295740">
    <property type="component" value="Unassembled WGS sequence"/>
</dbReference>
<feature type="compositionally biased region" description="Basic and acidic residues" evidence="10">
    <location>
        <begin position="578"/>
        <end position="599"/>
    </location>
</feature>
<dbReference type="PANTHER" id="PTHR14094:SF9">
    <property type="entry name" value="SIGNAL RECOGNITION PARTICLE SUBUNIT SRP72"/>
    <property type="match status" value="1"/>
</dbReference>
<comment type="similarity">
    <text evidence="3 9">Belongs to the SRP72 family.</text>
</comment>
<evidence type="ECO:0000259" key="11">
    <source>
        <dbReference type="Pfam" id="PF08492"/>
    </source>
</evidence>
<keyword evidence="7 9" id="KW-0733">Signal recognition particle</keyword>
<feature type="region of interest" description="Disordered" evidence="10">
    <location>
        <begin position="553"/>
        <end position="654"/>
    </location>
</feature>
<dbReference type="FunFam" id="1.25.40.10:FF:000512">
    <property type="entry name" value="Signal recognition particle subunit SRP72"/>
    <property type="match status" value="1"/>
</dbReference>
<dbReference type="InterPro" id="IPR026270">
    <property type="entry name" value="SRP72"/>
</dbReference>
<organism evidence="12 13">
    <name type="scientific">Anthostomella pinea</name>
    <dbReference type="NCBI Taxonomy" id="933095"/>
    <lineage>
        <taxon>Eukaryota</taxon>
        <taxon>Fungi</taxon>
        <taxon>Dikarya</taxon>
        <taxon>Ascomycota</taxon>
        <taxon>Pezizomycotina</taxon>
        <taxon>Sordariomycetes</taxon>
        <taxon>Xylariomycetidae</taxon>
        <taxon>Xylariales</taxon>
        <taxon>Xylariaceae</taxon>
        <taxon>Anthostomella</taxon>
    </lineage>
</organism>
<name>A0AAI8VN61_9PEZI</name>
<dbReference type="GO" id="GO:0005786">
    <property type="term" value="C:signal recognition particle, endoplasmic reticulum targeting"/>
    <property type="evidence" value="ECO:0007669"/>
    <property type="project" value="UniProtKB-UniRule"/>
</dbReference>
<sequence>MSDPAATLASLLRSSTIQDHDEVLKAANAAIKASKGNLRAQHTRVVALLKLDRFDDALRALAEGGDSLEKECQLEKTYALYKSGQLEDAQKAVASAPGSKSQRAFRHVAAQISYRAENFQDAAATYRNLLNEGGGLAGEENDLKINLLAANAQLEWNGLGHVVDVQERQPSRQDLEAFETAYNAACAYIARGDFTRASVLLKRARDLCEASEDLSADEKKAELLPIMVQHAYVLSRSGKNTEAAALQKSIVLSEIPEAPTRAVAQNNQVAIGAGERNPYLTKRLTESATALPDSQKLFEYQASVLRRNRYALELQAQKFQGVESSTRSQILGATIPTASVDVANLGVISAAAHTRLGTGKVALKQILPMLERRPNDVGLLLTIIQLYVQMQSPGPALALLETFLQRLETATAPDHEDVRFAPGLVAAAVALYRLQGRQNSIRMELARASAHWRSRSEPSSTSLLREAGVELLRSSNPEDLAAAGATFEKLVAQSENDMTAIAGLVASFATSDYAKVEPYLQGLTTVERLAAGANVQALIDAGVAAIPVPVPMSKKRAADGDPEKDKAVKRRRKKRLPKNYEEGKQPDPERWLPLRDRSTYRPKGKKGKKRAQEATQGGMVKQEETLELVGGAGAVKVEKATGGQGGKKKKKGKK</sequence>
<feature type="domain" description="Signal recognition particle SRP72 subunit RNA-binding" evidence="11">
    <location>
        <begin position="561"/>
        <end position="602"/>
    </location>
</feature>
<dbReference type="InterPro" id="IPR013699">
    <property type="entry name" value="Signal_recog_part_SRP72_RNA-bd"/>
</dbReference>
<keyword evidence="13" id="KW-1185">Reference proteome</keyword>
<dbReference type="GO" id="GO:0005783">
    <property type="term" value="C:endoplasmic reticulum"/>
    <property type="evidence" value="ECO:0007669"/>
    <property type="project" value="UniProtKB-SubCell"/>
</dbReference>